<dbReference type="EMBL" id="CP078077">
    <property type="protein sequence ID" value="UPL14159.1"/>
    <property type="molecule type" value="Genomic_DNA"/>
</dbReference>
<proteinExistence type="predicted"/>
<accession>A0ABY4INH4</accession>
<organism evidence="2 3">
    <name type="scientific">Microbacterium galbinum</name>
    <dbReference type="NCBI Taxonomy" id="2851646"/>
    <lineage>
        <taxon>Bacteria</taxon>
        <taxon>Bacillati</taxon>
        <taxon>Actinomycetota</taxon>
        <taxon>Actinomycetes</taxon>
        <taxon>Micrococcales</taxon>
        <taxon>Microbacteriaceae</taxon>
        <taxon>Microbacterium</taxon>
    </lineage>
</organism>
<evidence type="ECO:0000313" key="2">
    <source>
        <dbReference type="EMBL" id="UPL14159.1"/>
    </source>
</evidence>
<dbReference type="RefSeq" id="WP_247633407.1">
    <property type="nucleotide sequence ID" value="NZ_CP078077.1"/>
</dbReference>
<evidence type="ECO:0000313" key="3">
    <source>
        <dbReference type="Proteomes" id="UP000831963"/>
    </source>
</evidence>
<sequence>MTTQDQTATTTHTPAWAIIMVILFIWFFLLSLLFLFAREPRVSGYVNVTLWGPGGQSYTENVPVWNAAQRADTFQRVTYLQSIIGQSRARGA</sequence>
<gene>
    <name evidence="2" type="ORF">KV396_06595</name>
</gene>
<feature type="transmembrane region" description="Helical" evidence="1">
    <location>
        <begin position="15"/>
        <end position="37"/>
    </location>
</feature>
<keyword evidence="3" id="KW-1185">Reference proteome</keyword>
<protein>
    <submittedName>
        <fullName evidence="2">Uncharacterized protein</fullName>
    </submittedName>
</protein>
<name>A0ABY4INH4_9MICO</name>
<keyword evidence="1" id="KW-1133">Transmembrane helix</keyword>
<reference evidence="2 3" key="1">
    <citation type="submission" date="2021-06" db="EMBL/GenBank/DDBJ databases">
        <title>Genome-based taxonomic framework of Microbacterium strains isolated from marine environment, the description of four new species and reclassification of four preexisting species.</title>
        <authorList>
            <person name="Lee S.D."/>
            <person name="Kim S.-M."/>
            <person name="Byeon Y.-S."/>
            <person name="Yang H.L."/>
            <person name="Kim I.S."/>
        </authorList>
    </citation>
    <scope>NUCLEOTIDE SEQUENCE [LARGE SCALE GENOMIC DNA]</scope>
    <source>
        <strain evidence="2 3">SSW1-36</strain>
    </source>
</reference>
<evidence type="ECO:0000256" key="1">
    <source>
        <dbReference type="SAM" id="Phobius"/>
    </source>
</evidence>
<keyword evidence="1" id="KW-0812">Transmembrane</keyword>
<dbReference type="Proteomes" id="UP000831963">
    <property type="component" value="Chromosome"/>
</dbReference>
<keyword evidence="1" id="KW-0472">Membrane</keyword>